<dbReference type="RefSeq" id="WP_045247076.1">
    <property type="nucleotide sequence ID" value="NZ_JYIY01000068.1"/>
</dbReference>
<comment type="caution">
    <text evidence="2">The sequence shown here is derived from an EMBL/GenBank/DDBJ whole genome shotgun (WGS) entry which is preliminary data.</text>
</comment>
<reference evidence="1 4" key="2">
    <citation type="journal article" date="2018" name="Nat. Biotechnol.">
        <title>A standardized bacterial taxonomy based on genome phylogeny substantially revises the tree of life.</title>
        <authorList>
            <person name="Parks D.H."/>
            <person name="Chuvochina M."/>
            <person name="Waite D.W."/>
            <person name="Rinke C."/>
            <person name="Skarshewski A."/>
            <person name="Chaumeil P.A."/>
            <person name="Hugenholtz P."/>
        </authorList>
    </citation>
    <scope>NUCLEOTIDE SEQUENCE [LARGE SCALE GENOMIC DNA]</scope>
    <source>
        <strain evidence="1">UBA9152</strain>
    </source>
</reference>
<organism evidence="2 3">
    <name type="scientific">Microbacterium ginsengisoli</name>
    <dbReference type="NCBI Taxonomy" id="400772"/>
    <lineage>
        <taxon>Bacteria</taxon>
        <taxon>Bacillati</taxon>
        <taxon>Actinomycetota</taxon>
        <taxon>Actinomycetes</taxon>
        <taxon>Micrococcales</taxon>
        <taxon>Microbacteriaceae</taxon>
        <taxon>Microbacterium</taxon>
    </lineage>
</organism>
<dbReference type="Proteomes" id="UP000257479">
    <property type="component" value="Unassembled WGS sequence"/>
</dbReference>
<accession>A0A0F0LX07</accession>
<reference evidence="2 3" key="1">
    <citation type="submission" date="2015-02" db="EMBL/GenBank/DDBJ databases">
        <title>Draft genome sequences of ten Microbacterium spp. with emphasis on heavy metal contaminated environments.</title>
        <authorList>
            <person name="Corretto E."/>
        </authorList>
    </citation>
    <scope>NUCLEOTIDE SEQUENCE [LARGE SCALE GENOMIC DNA]</scope>
    <source>
        <strain evidence="2 3">DSM 18659</strain>
    </source>
</reference>
<dbReference type="AlphaFoldDB" id="A0A0F0LX07"/>
<dbReference type="Proteomes" id="UP000033451">
    <property type="component" value="Unassembled WGS sequence"/>
</dbReference>
<evidence type="ECO:0000313" key="4">
    <source>
        <dbReference type="Proteomes" id="UP000257479"/>
    </source>
</evidence>
<keyword evidence="3" id="KW-1185">Reference proteome</keyword>
<protein>
    <recommendedName>
        <fullName evidence="5">Transcriptional regulator</fullName>
    </recommendedName>
</protein>
<dbReference type="EMBL" id="JYIY01000068">
    <property type="protein sequence ID" value="KJL37234.1"/>
    <property type="molecule type" value="Genomic_DNA"/>
</dbReference>
<evidence type="ECO:0008006" key="5">
    <source>
        <dbReference type="Google" id="ProtNLM"/>
    </source>
</evidence>
<dbReference type="PATRIC" id="fig|400772.4.peg.1145"/>
<sequence>MTMADPYTPEKSKALFGNSHMSTVMLEIASLGGDETFSPKQIIEGTGLLGSVVHPLIHRLTDAGQIEYLGRGPDGKAKIYRARRTHIWDAMKKYADGVDDDLAELAG</sequence>
<evidence type="ECO:0000313" key="3">
    <source>
        <dbReference type="Proteomes" id="UP000033451"/>
    </source>
</evidence>
<gene>
    <name evidence="1" type="ORF">DCP95_08310</name>
    <name evidence="2" type="ORF">RR49_01122</name>
</gene>
<dbReference type="EMBL" id="DMNG01000141">
    <property type="protein sequence ID" value="HAN24559.1"/>
    <property type="molecule type" value="Genomic_DNA"/>
</dbReference>
<proteinExistence type="predicted"/>
<dbReference type="OrthoDB" id="3838033at2"/>
<name>A0A0F0LX07_9MICO</name>
<evidence type="ECO:0000313" key="1">
    <source>
        <dbReference type="EMBL" id="HAN24559.1"/>
    </source>
</evidence>
<evidence type="ECO:0000313" key="2">
    <source>
        <dbReference type="EMBL" id="KJL37234.1"/>
    </source>
</evidence>